<keyword evidence="2" id="KW-1185">Reference proteome</keyword>
<evidence type="ECO:0000313" key="1">
    <source>
        <dbReference type="EMBL" id="KAF2716156.1"/>
    </source>
</evidence>
<evidence type="ECO:0000313" key="2">
    <source>
        <dbReference type="Proteomes" id="UP000799441"/>
    </source>
</evidence>
<protein>
    <submittedName>
        <fullName evidence="1">Uncharacterized protein</fullName>
    </submittedName>
</protein>
<dbReference type="EMBL" id="MU003890">
    <property type="protein sequence ID" value="KAF2716156.1"/>
    <property type="molecule type" value="Genomic_DNA"/>
</dbReference>
<organism evidence="1 2">
    <name type="scientific">Polychaeton citri CBS 116435</name>
    <dbReference type="NCBI Taxonomy" id="1314669"/>
    <lineage>
        <taxon>Eukaryota</taxon>
        <taxon>Fungi</taxon>
        <taxon>Dikarya</taxon>
        <taxon>Ascomycota</taxon>
        <taxon>Pezizomycotina</taxon>
        <taxon>Dothideomycetes</taxon>
        <taxon>Dothideomycetidae</taxon>
        <taxon>Capnodiales</taxon>
        <taxon>Capnodiaceae</taxon>
        <taxon>Polychaeton</taxon>
    </lineage>
</organism>
<sequence length="92" mass="10468">MQVSFKIVRKVGLPFPSCLIFLRFPFLLVSSHSFHTKDCTSFVISLCFSPLSFPVSFREELVCSGRSPIGVSWYPSSTIRNACFPCQKHFRS</sequence>
<dbReference type="Proteomes" id="UP000799441">
    <property type="component" value="Unassembled WGS sequence"/>
</dbReference>
<dbReference type="AlphaFoldDB" id="A0A9P4Q0J9"/>
<comment type="caution">
    <text evidence="1">The sequence shown here is derived from an EMBL/GenBank/DDBJ whole genome shotgun (WGS) entry which is preliminary data.</text>
</comment>
<name>A0A9P4Q0J9_9PEZI</name>
<proteinExistence type="predicted"/>
<reference evidence="1" key="1">
    <citation type="journal article" date="2020" name="Stud. Mycol.">
        <title>101 Dothideomycetes genomes: a test case for predicting lifestyles and emergence of pathogens.</title>
        <authorList>
            <person name="Haridas S."/>
            <person name="Albert R."/>
            <person name="Binder M."/>
            <person name="Bloem J."/>
            <person name="Labutti K."/>
            <person name="Salamov A."/>
            <person name="Andreopoulos B."/>
            <person name="Baker S."/>
            <person name="Barry K."/>
            <person name="Bills G."/>
            <person name="Bluhm B."/>
            <person name="Cannon C."/>
            <person name="Castanera R."/>
            <person name="Culley D."/>
            <person name="Daum C."/>
            <person name="Ezra D."/>
            <person name="Gonzalez J."/>
            <person name="Henrissat B."/>
            <person name="Kuo A."/>
            <person name="Liang C."/>
            <person name="Lipzen A."/>
            <person name="Lutzoni F."/>
            <person name="Magnuson J."/>
            <person name="Mondo S."/>
            <person name="Nolan M."/>
            <person name="Ohm R."/>
            <person name="Pangilinan J."/>
            <person name="Park H.-J."/>
            <person name="Ramirez L."/>
            <person name="Alfaro M."/>
            <person name="Sun H."/>
            <person name="Tritt A."/>
            <person name="Yoshinaga Y."/>
            <person name="Zwiers L.-H."/>
            <person name="Turgeon B."/>
            <person name="Goodwin S."/>
            <person name="Spatafora J."/>
            <person name="Crous P."/>
            <person name="Grigoriev I."/>
        </authorList>
    </citation>
    <scope>NUCLEOTIDE SEQUENCE</scope>
    <source>
        <strain evidence="1">CBS 116435</strain>
    </source>
</reference>
<gene>
    <name evidence="1" type="ORF">K431DRAFT_26107</name>
</gene>
<accession>A0A9P4Q0J9</accession>